<dbReference type="PROSITE" id="PS51352">
    <property type="entry name" value="THIOREDOXIN_2"/>
    <property type="match status" value="1"/>
</dbReference>
<reference evidence="2" key="1">
    <citation type="submission" date="2020-05" db="EMBL/GenBank/DDBJ databases">
        <authorList>
            <person name="Chiriac C."/>
            <person name="Salcher M."/>
            <person name="Ghai R."/>
            <person name="Kavagutti S V."/>
        </authorList>
    </citation>
    <scope>NUCLEOTIDE SEQUENCE</scope>
</reference>
<dbReference type="SUPFAM" id="SSF52833">
    <property type="entry name" value="Thioredoxin-like"/>
    <property type="match status" value="1"/>
</dbReference>
<dbReference type="Pfam" id="PF00085">
    <property type="entry name" value="Thioredoxin"/>
    <property type="match status" value="1"/>
</dbReference>
<dbReference type="InterPro" id="IPR013766">
    <property type="entry name" value="Thioredoxin_domain"/>
</dbReference>
<dbReference type="Gene3D" id="3.40.30.10">
    <property type="entry name" value="Glutaredoxin"/>
    <property type="match status" value="1"/>
</dbReference>
<dbReference type="PROSITE" id="PS51257">
    <property type="entry name" value="PROKAR_LIPOPROTEIN"/>
    <property type="match status" value="1"/>
</dbReference>
<accession>A0A6J6CV14</accession>
<gene>
    <name evidence="2" type="ORF">UFOPK1591_00255</name>
</gene>
<dbReference type="AlphaFoldDB" id="A0A6J6CV14"/>
<evidence type="ECO:0000259" key="1">
    <source>
        <dbReference type="PROSITE" id="PS51352"/>
    </source>
</evidence>
<organism evidence="2">
    <name type="scientific">freshwater metagenome</name>
    <dbReference type="NCBI Taxonomy" id="449393"/>
    <lineage>
        <taxon>unclassified sequences</taxon>
        <taxon>metagenomes</taxon>
        <taxon>ecological metagenomes</taxon>
    </lineage>
</organism>
<protein>
    <submittedName>
        <fullName evidence="2">Unannotated protein</fullName>
    </submittedName>
</protein>
<name>A0A6J6CV14_9ZZZZ</name>
<dbReference type="CDD" id="cd02947">
    <property type="entry name" value="TRX_family"/>
    <property type="match status" value="1"/>
</dbReference>
<feature type="domain" description="Thioredoxin" evidence="1">
    <location>
        <begin position="38"/>
        <end position="158"/>
    </location>
</feature>
<dbReference type="InterPro" id="IPR036249">
    <property type="entry name" value="Thioredoxin-like_sf"/>
</dbReference>
<evidence type="ECO:0000313" key="2">
    <source>
        <dbReference type="EMBL" id="CAB4554073.1"/>
    </source>
</evidence>
<sequence length="158" mass="17059">MKSHRSKAIVAVVIMGLSGLLLSSCAPADTKESLPTSSPTMTPEPTMTAQAQPVAGEYLTLSEYEASAANYSGSNVVLFFNASWCSTCKVARDNFEASLSEIPEDMTLVVVDFDDSESLRVKYGVTIQHTFVQIDDNGELLKKWSGSTTIPELIEQTA</sequence>
<proteinExistence type="predicted"/>
<dbReference type="EMBL" id="CAEZTD010000011">
    <property type="protein sequence ID" value="CAB4554073.1"/>
    <property type="molecule type" value="Genomic_DNA"/>
</dbReference>